<protein>
    <submittedName>
        <fullName evidence="1">CopG family transcriptional regulator</fullName>
    </submittedName>
</protein>
<dbReference type="Proteomes" id="UP000443353">
    <property type="component" value="Unassembled WGS sequence"/>
</dbReference>
<dbReference type="SUPFAM" id="SSF47598">
    <property type="entry name" value="Ribbon-helix-helix"/>
    <property type="match status" value="1"/>
</dbReference>
<dbReference type="CDD" id="cd22231">
    <property type="entry name" value="RHH_NikR_HicB-like"/>
    <property type="match status" value="1"/>
</dbReference>
<gene>
    <name evidence="1" type="ORF">GPY61_00375</name>
</gene>
<proteinExistence type="predicted"/>
<dbReference type="AlphaFoldDB" id="A0A7X3FV21"/>
<evidence type="ECO:0000313" key="2">
    <source>
        <dbReference type="Proteomes" id="UP000443353"/>
    </source>
</evidence>
<sequence length="138" mass="15215">MKLVETKPKFPDTDKVTINLGLVDLAQMDLLVAEGFYTNRTDFVRTAIRNQLQQHGDVIRQTVTRKRFVMGMQRYTRAALEASVAAGERLDIHVLGLATIDDDVTPELARDAIASIQVLGAFLAPAAVKSALADRIHI</sequence>
<keyword evidence="2" id="KW-1185">Reference proteome</keyword>
<reference evidence="1 2" key="1">
    <citation type="submission" date="2019-12" db="EMBL/GenBank/DDBJ databases">
        <authorList>
            <person name="Li C."/>
            <person name="Zhao J."/>
        </authorList>
    </citation>
    <scope>NUCLEOTIDE SEQUENCE [LARGE SCALE GENOMIC DNA]</scope>
    <source>
        <strain evidence="1 2">NEAU-DD11</strain>
    </source>
</reference>
<dbReference type="Pfam" id="PF17723">
    <property type="entry name" value="RHH_8"/>
    <property type="match status" value="1"/>
</dbReference>
<dbReference type="Gene3D" id="1.10.1220.10">
    <property type="entry name" value="Met repressor-like"/>
    <property type="match status" value="1"/>
</dbReference>
<dbReference type="EMBL" id="WSES01000001">
    <property type="protein sequence ID" value="MVW58378.1"/>
    <property type="molecule type" value="Genomic_DNA"/>
</dbReference>
<dbReference type="PANTHER" id="PTHR36215:SF1">
    <property type="entry name" value="BLL4998 PROTEIN"/>
    <property type="match status" value="1"/>
</dbReference>
<evidence type="ECO:0000313" key="1">
    <source>
        <dbReference type="EMBL" id="MVW58378.1"/>
    </source>
</evidence>
<dbReference type="PANTHER" id="PTHR36215">
    <property type="entry name" value="BLL4998 PROTEIN"/>
    <property type="match status" value="1"/>
</dbReference>
<dbReference type="GO" id="GO:0006355">
    <property type="term" value="P:regulation of DNA-templated transcription"/>
    <property type="evidence" value="ECO:0007669"/>
    <property type="project" value="InterPro"/>
</dbReference>
<comment type="caution">
    <text evidence="1">The sequence shown here is derived from an EMBL/GenBank/DDBJ whole genome shotgun (WGS) entry which is preliminary data.</text>
</comment>
<dbReference type="InterPro" id="IPR010985">
    <property type="entry name" value="Ribbon_hlx_hlx"/>
</dbReference>
<dbReference type="InterPro" id="IPR041088">
    <property type="entry name" value="RHH_8"/>
</dbReference>
<accession>A0A7X3FV21</accession>
<organism evidence="1 2">
    <name type="scientific">Massilia cellulosiltytica</name>
    <dbReference type="NCBI Taxonomy" id="2683234"/>
    <lineage>
        <taxon>Bacteria</taxon>
        <taxon>Pseudomonadati</taxon>
        <taxon>Pseudomonadota</taxon>
        <taxon>Betaproteobacteria</taxon>
        <taxon>Burkholderiales</taxon>
        <taxon>Oxalobacteraceae</taxon>
        <taxon>Telluria group</taxon>
        <taxon>Massilia</taxon>
    </lineage>
</organism>
<dbReference type="RefSeq" id="WP_056129856.1">
    <property type="nucleotide sequence ID" value="NZ_WSES01000001.1"/>
</dbReference>
<name>A0A7X3FV21_9BURK</name>
<dbReference type="InterPro" id="IPR013321">
    <property type="entry name" value="Arc_rbn_hlx_hlx"/>
</dbReference>